<evidence type="ECO:0000259" key="3">
    <source>
        <dbReference type="Pfam" id="PF05532"/>
    </source>
</evidence>
<evidence type="ECO:0000313" key="4">
    <source>
        <dbReference type="EMBL" id="GGK01817.1"/>
    </source>
</evidence>
<feature type="compositionally biased region" description="Basic and acidic residues" evidence="2">
    <location>
        <begin position="49"/>
        <end position="59"/>
    </location>
</feature>
<keyword evidence="5" id="KW-1185">Reference proteome</keyword>
<dbReference type="Proteomes" id="UP000649739">
    <property type="component" value="Unassembled WGS sequence"/>
</dbReference>
<sequence>MPLSGAADQECDTTREGGMGIREKVQDKAEELTGAAKEKVGEMSGNPDLQREGEQEKLAGKAGQAAEQIKDMGRRVLGK</sequence>
<feature type="region of interest" description="Disordered" evidence="2">
    <location>
        <begin position="1"/>
        <end position="23"/>
    </location>
</feature>
<name>A0A8J3FCV3_9ACTN</name>
<organism evidence="4 5">
    <name type="scientific">Pilimelia anulata</name>
    <dbReference type="NCBI Taxonomy" id="53371"/>
    <lineage>
        <taxon>Bacteria</taxon>
        <taxon>Bacillati</taxon>
        <taxon>Actinomycetota</taxon>
        <taxon>Actinomycetes</taxon>
        <taxon>Micromonosporales</taxon>
        <taxon>Micromonosporaceae</taxon>
        <taxon>Pilimelia</taxon>
    </lineage>
</organism>
<evidence type="ECO:0000256" key="1">
    <source>
        <dbReference type="ARBA" id="ARBA00009129"/>
    </source>
</evidence>
<dbReference type="InterPro" id="IPR036629">
    <property type="entry name" value="YjbJ_sf"/>
</dbReference>
<dbReference type="Gene3D" id="1.10.1470.10">
    <property type="entry name" value="YjbJ"/>
    <property type="match status" value="1"/>
</dbReference>
<evidence type="ECO:0000256" key="2">
    <source>
        <dbReference type="SAM" id="MobiDB-lite"/>
    </source>
</evidence>
<dbReference type="SUPFAM" id="SSF69047">
    <property type="entry name" value="Hypothetical protein YjbJ"/>
    <property type="match status" value="1"/>
</dbReference>
<feature type="domain" description="CsbD-like" evidence="3">
    <location>
        <begin position="23"/>
        <end position="71"/>
    </location>
</feature>
<accession>A0A8J3FCV3</accession>
<dbReference type="Pfam" id="PF05532">
    <property type="entry name" value="CsbD"/>
    <property type="match status" value="1"/>
</dbReference>
<feature type="region of interest" description="Disordered" evidence="2">
    <location>
        <begin position="36"/>
        <end position="79"/>
    </location>
</feature>
<reference evidence="4" key="2">
    <citation type="submission" date="2020-09" db="EMBL/GenBank/DDBJ databases">
        <authorList>
            <person name="Sun Q."/>
            <person name="Ohkuma M."/>
        </authorList>
    </citation>
    <scope>NUCLEOTIDE SEQUENCE</scope>
    <source>
        <strain evidence="4">JCM 3090</strain>
    </source>
</reference>
<evidence type="ECO:0000313" key="5">
    <source>
        <dbReference type="Proteomes" id="UP000649739"/>
    </source>
</evidence>
<comment type="caution">
    <text evidence="4">The sequence shown here is derived from an EMBL/GenBank/DDBJ whole genome shotgun (WGS) entry which is preliminary data.</text>
</comment>
<dbReference type="EMBL" id="BMQB01000008">
    <property type="protein sequence ID" value="GGK01817.1"/>
    <property type="molecule type" value="Genomic_DNA"/>
</dbReference>
<comment type="similarity">
    <text evidence="1">Belongs to the UPF0337 (CsbD) family.</text>
</comment>
<protein>
    <recommendedName>
        <fullName evidence="3">CsbD-like domain-containing protein</fullName>
    </recommendedName>
</protein>
<feature type="compositionally biased region" description="Basic and acidic residues" evidence="2">
    <location>
        <begin position="68"/>
        <end position="79"/>
    </location>
</feature>
<dbReference type="InterPro" id="IPR008462">
    <property type="entry name" value="CsbD"/>
</dbReference>
<proteinExistence type="inferred from homology"/>
<dbReference type="AlphaFoldDB" id="A0A8J3FCV3"/>
<reference evidence="4" key="1">
    <citation type="journal article" date="2014" name="Int. J. Syst. Evol. Microbiol.">
        <title>Complete genome sequence of Corynebacterium casei LMG S-19264T (=DSM 44701T), isolated from a smear-ripened cheese.</title>
        <authorList>
            <consortium name="US DOE Joint Genome Institute (JGI-PGF)"/>
            <person name="Walter F."/>
            <person name="Albersmeier A."/>
            <person name="Kalinowski J."/>
            <person name="Ruckert C."/>
        </authorList>
    </citation>
    <scope>NUCLEOTIDE SEQUENCE</scope>
    <source>
        <strain evidence="4">JCM 3090</strain>
    </source>
</reference>
<gene>
    <name evidence="4" type="ORF">GCM10010123_34640</name>
</gene>